<gene>
    <name evidence="2" type="ORF">LAESUDRAFT_730952</name>
</gene>
<proteinExistence type="predicted"/>
<evidence type="ECO:0000256" key="1">
    <source>
        <dbReference type="SAM" id="MobiDB-lite"/>
    </source>
</evidence>
<dbReference type="InParanoid" id="A0A165BUK6"/>
<dbReference type="AlphaFoldDB" id="A0A165BUK6"/>
<protein>
    <submittedName>
        <fullName evidence="2">Uncharacterized protein</fullName>
    </submittedName>
</protein>
<evidence type="ECO:0000313" key="2">
    <source>
        <dbReference type="EMBL" id="KZT01682.1"/>
    </source>
</evidence>
<reference evidence="2 3" key="1">
    <citation type="journal article" date="2016" name="Mol. Biol. Evol.">
        <title>Comparative Genomics of Early-Diverging Mushroom-Forming Fungi Provides Insights into the Origins of Lignocellulose Decay Capabilities.</title>
        <authorList>
            <person name="Nagy L.G."/>
            <person name="Riley R."/>
            <person name="Tritt A."/>
            <person name="Adam C."/>
            <person name="Daum C."/>
            <person name="Floudas D."/>
            <person name="Sun H."/>
            <person name="Yadav J.S."/>
            <person name="Pangilinan J."/>
            <person name="Larsson K.H."/>
            <person name="Matsuura K."/>
            <person name="Barry K."/>
            <person name="Labutti K."/>
            <person name="Kuo R."/>
            <person name="Ohm R.A."/>
            <person name="Bhattacharya S.S."/>
            <person name="Shirouzu T."/>
            <person name="Yoshinaga Y."/>
            <person name="Martin F.M."/>
            <person name="Grigoriev I.V."/>
            <person name="Hibbett D.S."/>
        </authorList>
    </citation>
    <scope>NUCLEOTIDE SEQUENCE [LARGE SCALE GENOMIC DNA]</scope>
    <source>
        <strain evidence="2 3">93-53</strain>
    </source>
</reference>
<accession>A0A165BUK6</accession>
<evidence type="ECO:0000313" key="3">
    <source>
        <dbReference type="Proteomes" id="UP000076871"/>
    </source>
</evidence>
<keyword evidence="3" id="KW-1185">Reference proteome</keyword>
<feature type="compositionally biased region" description="Basic and acidic residues" evidence="1">
    <location>
        <begin position="810"/>
        <end position="826"/>
    </location>
</feature>
<feature type="compositionally biased region" description="Polar residues" evidence="1">
    <location>
        <begin position="182"/>
        <end position="191"/>
    </location>
</feature>
<organism evidence="2 3">
    <name type="scientific">Laetiporus sulphureus 93-53</name>
    <dbReference type="NCBI Taxonomy" id="1314785"/>
    <lineage>
        <taxon>Eukaryota</taxon>
        <taxon>Fungi</taxon>
        <taxon>Dikarya</taxon>
        <taxon>Basidiomycota</taxon>
        <taxon>Agaricomycotina</taxon>
        <taxon>Agaricomycetes</taxon>
        <taxon>Polyporales</taxon>
        <taxon>Laetiporus</taxon>
    </lineage>
</organism>
<feature type="region of interest" description="Disordered" evidence="1">
    <location>
        <begin position="152"/>
        <end position="191"/>
    </location>
</feature>
<name>A0A165BUK6_9APHY</name>
<feature type="region of interest" description="Disordered" evidence="1">
    <location>
        <begin position="806"/>
        <end position="849"/>
    </location>
</feature>
<dbReference type="GeneID" id="63826964"/>
<sequence length="849" mass="92892">MFTLARAPLLVVPALLREHAPVRPVGASMKSKVKLGFTKAVRKVLKAFTPAPKPAFHPPLVPTLFQTPTNSFNVSASSTSENSRKRILPRLMQGDKHKRPSIPFSAFITPPSRIKIPTPTSSIVVHSPRGTWAMRTPRGEYIDILENGQVVTPCTTRTSRTSRNDGYPTTSRSQRRSPSDSGISFSSELNTPTPAALPRLLITEATEDDIARLLYDSEDSIAEITSSFDSLYVESMHNESEGSLYGELHETQGHIMDSNNAGNGCMRVEWDSPTQSEYVHGQTLYPILEEIESDTDQLDPPSSDLENVMTELRVIMSDIDLYAACNAGSKSTLGFHAVDTVEPEKSSENAPQLQYATNALSYMSTSELRDDSAETSPAATSEIKGDLDAIGLEASQDDGLPQTYEVTVANNLNNIKEHQPGQEGSRILLRFDDEDKTVFSSIDITCTSTPVFTERRLPKCPAIPLASSKHSTPDYPSRHDLAQIIGRILAFSAEQSEPASNLSPSPAATIEQGDIPALTDEVIADLWMLVKLETETINRRRYALDELSNFLVQRNSALAIDRSSILNLQNTSSAFTSLENESLAHLPGCVDILTQHAACNDAFACYISKIIGINKQTIPPSSGPSSPPTAQANPPSGTLMFTYIMETAVAKSTDHAVKDHEHINTTIPTEDDALELDMITERDGDDTVYLSALSLPVADISDSSSIAHGDIPPPVEHVASRPHACRNTDSIDGVSPTPSTISVFLEWHQQTTKLQHWDQRDLDEFFGGSPNGSLADELTKAESRQASWISLADNTPWMQRSRETLVVSKKQKETNARARSKMEKNTSQRPSRTVAKTGGRQCAAAQQRK</sequence>
<dbReference type="EMBL" id="KV427661">
    <property type="protein sequence ID" value="KZT01682.1"/>
    <property type="molecule type" value="Genomic_DNA"/>
</dbReference>
<dbReference type="RefSeq" id="XP_040759422.1">
    <property type="nucleotide sequence ID" value="XM_040909935.1"/>
</dbReference>
<dbReference type="Proteomes" id="UP000076871">
    <property type="component" value="Unassembled WGS sequence"/>
</dbReference>